<keyword evidence="2" id="KW-1133">Transmembrane helix</keyword>
<keyword evidence="2" id="KW-0472">Membrane</keyword>
<dbReference type="Proteomes" id="UP001303946">
    <property type="component" value="Chromosome"/>
</dbReference>
<evidence type="ECO:0000313" key="4">
    <source>
        <dbReference type="EMBL" id="WOB09039.1"/>
    </source>
</evidence>
<gene>
    <name evidence="4" type="ORF">RXV79_03040</name>
</gene>
<feature type="transmembrane region" description="Helical" evidence="2">
    <location>
        <begin position="77"/>
        <end position="92"/>
    </location>
</feature>
<organism evidence="4 5">
    <name type="scientific">Piscinibacter gummiphilus</name>
    <dbReference type="NCBI Taxonomy" id="946333"/>
    <lineage>
        <taxon>Bacteria</taxon>
        <taxon>Pseudomonadati</taxon>
        <taxon>Pseudomonadota</taxon>
        <taxon>Betaproteobacteria</taxon>
        <taxon>Burkholderiales</taxon>
        <taxon>Sphaerotilaceae</taxon>
        <taxon>Piscinibacter</taxon>
    </lineage>
</organism>
<feature type="transmembrane region" description="Helical" evidence="2">
    <location>
        <begin position="98"/>
        <end position="116"/>
    </location>
</feature>
<dbReference type="PANTHER" id="PTHR10153">
    <property type="entry name" value="SMALL CONDUCTANCE CALCIUM-ACTIVATED POTASSIUM CHANNEL"/>
    <property type="match status" value="1"/>
</dbReference>
<dbReference type="EMBL" id="CP136336">
    <property type="protein sequence ID" value="WOB09039.1"/>
    <property type="molecule type" value="Genomic_DNA"/>
</dbReference>
<proteinExistence type="predicted"/>
<dbReference type="InterPro" id="IPR013099">
    <property type="entry name" value="K_chnl_dom"/>
</dbReference>
<feature type="region of interest" description="Disordered" evidence="1">
    <location>
        <begin position="245"/>
        <end position="271"/>
    </location>
</feature>
<evidence type="ECO:0000256" key="2">
    <source>
        <dbReference type="SAM" id="Phobius"/>
    </source>
</evidence>
<feature type="transmembrane region" description="Helical" evidence="2">
    <location>
        <begin position="128"/>
        <end position="149"/>
    </location>
</feature>
<dbReference type="Pfam" id="PF07885">
    <property type="entry name" value="Ion_trans_2"/>
    <property type="match status" value="1"/>
</dbReference>
<dbReference type="SUPFAM" id="SSF81324">
    <property type="entry name" value="Voltage-gated potassium channels"/>
    <property type="match status" value="1"/>
</dbReference>
<sequence length="271" mass="29073">MDRPLARPSPLSAWRRLEVAALAATVPAFYMALLSVHGALVAALYLGAALCCAVVLWRERPARTQAMATRTVKAHRTLGVALVVGLVLSGALPQGDGVAVLGVRLFTAALIVGRWGESMRLWFWRGSLPYLLVLAIAVLGLCGLGFWWLDPHVRSFGDGLWLAFTTAATVGYGDMVPSTPAAKIFAVFVVLMGFGVLSLVTASIAAMWVHTEERRIEHEILHDLHRQVRSLHEEIAALRRDLLAGPGVKGPVGATEGPGDRRTPGAPPPRS</sequence>
<evidence type="ECO:0000259" key="3">
    <source>
        <dbReference type="Pfam" id="PF07885"/>
    </source>
</evidence>
<feature type="transmembrane region" description="Helical" evidence="2">
    <location>
        <begin position="184"/>
        <end position="209"/>
    </location>
</feature>
<dbReference type="InterPro" id="IPR015449">
    <property type="entry name" value="K_chnl_Ca-activ_SK"/>
</dbReference>
<evidence type="ECO:0000256" key="1">
    <source>
        <dbReference type="SAM" id="MobiDB-lite"/>
    </source>
</evidence>
<dbReference type="Gene3D" id="1.10.287.70">
    <property type="match status" value="1"/>
</dbReference>
<keyword evidence="5" id="KW-1185">Reference proteome</keyword>
<accession>A0ABZ0CVP0</accession>
<feature type="transmembrane region" description="Helical" evidence="2">
    <location>
        <begin position="39"/>
        <end position="57"/>
    </location>
</feature>
<evidence type="ECO:0000313" key="5">
    <source>
        <dbReference type="Proteomes" id="UP001303946"/>
    </source>
</evidence>
<name>A0ABZ0CVP0_9BURK</name>
<dbReference type="RefSeq" id="WP_316701999.1">
    <property type="nucleotide sequence ID" value="NZ_CP136336.1"/>
</dbReference>
<protein>
    <submittedName>
        <fullName evidence="4">Ion channel</fullName>
    </submittedName>
</protein>
<keyword evidence="2" id="KW-0812">Transmembrane</keyword>
<feature type="domain" description="Potassium channel" evidence="3">
    <location>
        <begin position="151"/>
        <end position="207"/>
    </location>
</feature>
<reference evidence="4 5" key="1">
    <citation type="submission" date="2023-10" db="EMBL/GenBank/DDBJ databases">
        <title>Bacteria for the degradation of biodegradable plastic PBAT(Polybutylene adipate terephthalate).</title>
        <authorList>
            <person name="Weon H.-Y."/>
            <person name="Yeon J."/>
        </authorList>
    </citation>
    <scope>NUCLEOTIDE SEQUENCE [LARGE SCALE GENOMIC DNA]</scope>
    <source>
        <strain evidence="4 5">SBD 7-3</strain>
    </source>
</reference>